<dbReference type="EMBL" id="FTOR01000009">
    <property type="protein sequence ID" value="SIT29888.1"/>
    <property type="molecule type" value="Genomic_DNA"/>
</dbReference>
<protein>
    <submittedName>
        <fullName evidence="2">Catechol 2,3-dioxygenase</fullName>
    </submittedName>
</protein>
<dbReference type="AlphaFoldDB" id="A0A173MJJ1"/>
<sequence length="132" mass="14568">MKINRLDHLVLTVADVESACAFYQELLGMEVITFGNNRKALLFGNQKINLHQKGKEIDPKAAFPTCGSGDLCFIADTPVEEVLQELESKKITILEGGIVDRTGATGKIRSVYFRDPDNNLIEVSNYANIPVV</sequence>
<dbReference type="PROSITE" id="PS51819">
    <property type="entry name" value="VOC"/>
    <property type="match status" value="1"/>
</dbReference>
<dbReference type="GO" id="GO:0051213">
    <property type="term" value="F:dioxygenase activity"/>
    <property type="evidence" value="ECO:0007669"/>
    <property type="project" value="UniProtKB-KW"/>
</dbReference>
<keyword evidence="2" id="KW-0223">Dioxygenase</keyword>
<evidence type="ECO:0000313" key="3">
    <source>
        <dbReference type="Proteomes" id="UP000186917"/>
    </source>
</evidence>
<dbReference type="PANTHER" id="PTHR21366:SF14">
    <property type="entry name" value="GLYOXALASE DOMAIN-CONTAINING PROTEIN 5"/>
    <property type="match status" value="1"/>
</dbReference>
<dbReference type="InterPro" id="IPR037523">
    <property type="entry name" value="VOC_core"/>
</dbReference>
<dbReference type="InterPro" id="IPR004360">
    <property type="entry name" value="Glyas_Fos-R_dOase_dom"/>
</dbReference>
<dbReference type="OrthoDB" id="192739at2"/>
<gene>
    <name evidence="2" type="ORF">SAMN05421788_10968</name>
</gene>
<dbReference type="InterPro" id="IPR029068">
    <property type="entry name" value="Glyas_Bleomycin-R_OHBP_Dase"/>
</dbReference>
<proteinExistence type="predicted"/>
<feature type="domain" description="VOC" evidence="1">
    <location>
        <begin position="5"/>
        <end position="126"/>
    </location>
</feature>
<organism evidence="2 3">
    <name type="scientific">Filimonas lacunae</name>
    <dbReference type="NCBI Taxonomy" id="477680"/>
    <lineage>
        <taxon>Bacteria</taxon>
        <taxon>Pseudomonadati</taxon>
        <taxon>Bacteroidota</taxon>
        <taxon>Chitinophagia</taxon>
        <taxon>Chitinophagales</taxon>
        <taxon>Chitinophagaceae</taxon>
        <taxon>Filimonas</taxon>
    </lineage>
</organism>
<dbReference type="Pfam" id="PF00903">
    <property type="entry name" value="Glyoxalase"/>
    <property type="match status" value="1"/>
</dbReference>
<evidence type="ECO:0000259" key="1">
    <source>
        <dbReference type="PROSITE" id="PS51819"/>
    </source>
</evidence>
<keyword evidence="2" id="KW-0560">Oxidoreductase</keyword>
<accession>A0A173MJJ1</accession>
<dbReference type="InterPro" id="IPR050383">
    <property type="entry name" value="GlyoxalaseI/FosfomycinResist"/>
</dbReference>
<name>A0A173MJJ1_9BACT</name>
<dbReference type="PANTHER" id="PTHR21366">
    <property type="entry name" value="GLYOXALASE FAMILY PROTEIN"/>
    <property type="match status" value="1"/>
</dbReference>
<dbReference type="STRING" id="477680.SAMN05421788_10968"/>
<evidence type="ECO:0000313" key="2">
    <source>
        <dbReference type="EMBL" id="SIT29888.1"/>
    </source>
</evidence>
<dbReference type="CDD" id="cd07253">
    <property type="entry name" value="GLOD5"/>
    <property type="match status" value="1"/>
</dbReference>
<dbReference type="SUPFAM" id="SSF54593">
    <property type="entry name" value="Glyoxalase/Bleomycin resistance protein/Dihydroxybiphenyl dioxygenase"/>
    <property type="match status" value="1"/>
</dbReference>
<dbReference type="Gene3D" id="3.10.180.10">
    <property type="entry name" value="2,3-Dihydroxybiphenyl 1,2-Dioxygenase, domain 1"/>
    <property type="match status" value="1"/>
</dbReference>
<dbReference type="Proteomes" id="UP000186917">
    <property type="component" value="Unassembled WGS sequence"/>
</dbReference>
<dbReference type="KEGG" id="fln:FLA_3607"/>
<reference evidence="3" key="1">
    <citation type="submission" date="2017-01" db="EMBL/GenBank/DDBJ databases">
        <authorList>
            <person name="Varghese N."/>
            <person name="Submissions S."/>
        </authorList>
    </citation>
    <scope>NUCLEOTIDE SEQUENCE [LARGE SCALE GENOMIC DNA]</scope>
    <source>
        <strain evidence="3">DSM 21054</strain>
    </source>
</reference>
<dbReference type="RefSeq" id="WP_076381578.1">
    <property type="nucleotide sequence ID" value="NZ_AP017422.1"/>
</dbReference>
<keyword evidence="3" id="KW-1185">Reference proteome</keyword>